<accession>A0A4Y2BEM4</accession>
<comment type="caution">
    <text evidence="1">The sequence shown here is derived from an EMBL/GenBank/DDBJ whole genome shotgun (WGS) entry which is preliminary data.</text>
</comment>
<proteinExistence type="predicted"/>
<evidence type="ECO:0000313" key="2">
    <source>
        <dbReference type="Proteomes" id="UP000499080"/>
    </source>
</evidence>
<dbReference type="Proteomes" id="UP000499080">
    <property type="component" value="Unassembled WGS sequence"/>
</dbReference>
<reference evidence="1 2" key="1">
    <citation type="journal article" date="2019" name="Sci. Rep.">
        <title>Orb-weaving spider Araneus ventricosus genome elucidates the spidroin gene catalogue.</title>
        <authorList>
            <person name="Kono N."/>
            <person name="Nakamura H."/>
            <person name="Ohtoshi R."/>
            <person name="Moran D.A.P."/>
            <person name="Shinohara A."/>
            <person name="Yoshida Y."/>
            <person name="Fujiwara M."/>
            <person name="Mori M."/>
            <person name="Tomita M."/>
            <person name="Arakawa K."/>
        </authorList>
    </citation>
    <scope>NUCLEOTIDE SEQUENCE [LARGE SCALE GENOMIC DNA]</scope>
</reference>
<evidence type="ECO:0000313" key="1">
    <source>
        <dbReference type="EMBL" id="GBL89574.1"/>
    </source>
</evidence>
<gene>
    <name evidence="1" type="ORF">AVEN_87901_1</name>
</gene>
<organism evidence="1 2">
    <name type="scientific">Araneus ventricosus</name>
    <name type="common">Orbweaver spider</name>
    <name type="synonym">Epeira ventricosa</name>
    <dbReference type="NCBI Taxonomy" id="182803"/>
    <lineage>
        <taxon>Eukaryota</taxon>
        <taxon>Metazoa</taxon>
        <taxon>Ecdysozoa</taxon>
        <taxon>Arthropoda</taxon>
        <taxon>Chelicerata</taxon>
        <taxon>Arachnida</taxon>
        <taxon>Araneae</taxon>
        <taxon>Araneomorphae</taxon>
        <taxon>Entelegynae</taxon>
        <taxon>Araneoidea</taxon>
        <taxon>Araneidae</taxon>
        <taxon>Araneus</taxon>
    </lineage>
</organism>
<protein>
    <submittedName>
        <fullName evidence="1">Uncharacterized protein</fullName>
    </submittedName>
</protein>
<keyword evidence="2" id="KW-1185">Reference proteome</keyword>
<sequence>MRYNLTNVSRGKGQQRQLFIGRKFTPMDLFDRLIEAGGSTPKYELEDRTSASQVVRWPSKGPLLFR</sequence>
<dbReference type="EMBL" id="BGPR01000065">
    <property type="protein sequence ID" value="GBL89574.1"/>
    <property type="molecule type" value="Genomic_DNA"/>
</dbReference>
<dbReference type="AlphaFoldDB" id="A0A4Y2BEM4"/>
<dbReference type="OrthoDB" id="2359216at2759"/>
<name>A0A4Y2BEM4_ARAVE</name>